<protein>
    <submittedName>
        <fullName evidence="1">Uncharacterized protein</fullName>
    </submittedName>
</protein>
<evidence type="ECO:0000313" key="2">
    <source>
        <dbReference type="Proteomes" id="UP001066276"/>
    </source>
</evidence>
<accession>A0AAV7TB15</accession>
<proteinExistence type="predicted"/>
<comment type="caution">
    <text evidence="1">The sequence shown here is derived from an EMBL/GenBank/DDBJ whole genome shotgun (WGS) entry which is preliminary data.</text>
</comment>
<gene>
    <name evidence="1" type="ORF">NDU88_005113</name>
</gene>
<sequence>MHRSVSDLLYVLVGILKVDQSSMRISGDMEASIPSIRRLMAVISCSIRSIVVDCSLSGVVTGWVGGGDEWVSVAMGVGRFWWSASENNSSCAGLPAGLWFGLLPGITLLVCEGYPIGPDIFFGIQ</sequence>
<dbReference type="Proteomes" id="UP001066276">
    <property type="component" value="Chromosome 4_1"/>
</dbReference>
<keyword evidence="2" id="KW-1185">Reference proteome</keyword>
<organism evidence="1 2">
    <name type="scientific">Pleurodeles waltl</name>
    <name type="common">Iberian ribbed newt</name>
    <dbReference type="NCBI Taxonomy" id="8319"/>
    <lineage>
        <taxon>Eukaryota</taxon>
        <taxon>Metazoa</taxon>
        <taxon>Chordata</taxon>
        <taxon>Craniata</taxon>
        <taxon>Vertebrata</taxon>
        <taxon>Euteleostomi</taxon>
        <taxon>Amphibia</taxon>
        <taxon>Batrachia</taxon>
        <taxon>Caudata</taxon>
        <taxon>Salamandroidea</taxon>
        <taxon>Salamandridae</taxon>
        <taxon>Pleurodelinae</taxon>
        <taxon>Pleurodeles</taxon>
    </lineage>
</organism>
<dbReference type="EMBL" id="JANPWB010000007">
    <property type="protein sequence ID" value="KAJ1173276.1"/>
    <property type="molecule type" value="Genomic_DNA"/>
</dbReference>
<reference evidence="1" key="1">
    <citation type="journal article" date="2022" name="bioRxiv">
        <title>Sequencing and chromosome-scale assembly of the giantPleurodeles waltlgenome.</title>
        <authorList>
            <person name="Brown T."/>
            <person name="Elewa A."/>
            <person name="Iarovenko S."/>
            <person name="Subramanian E."/>
            <person name="Araus A.J."/>
            <person name="Petzold A."/>
            <person name="Susuki M."/>
            <person name="Suzuki K.-i.T."/>
            <person name="Hayashi T."/>
            <person name="Toyoda A."/>
            <person name="Oliveira C."/>
            <person name="Osipova E."/>
            <person name="Leigh N.D."/>
            <person name="Simon A."/>
            <person name="Yun M.H."/>
        </authorList>
    </citation>
    <scope>NUCLEOTIDE SEQUENCE</scope>
    <source>
        <strain evidence="1">20211129_DDA</strain>
        <tissue evidence="1">Liver</tissue>
    </source>
</reference>
<evidence type="ECO:0000313" key="1">
    <source>
        <dbReference type="EMBL" id="KAJ1173276.1"/>
    </source>
</evidence>
<name>A0AAV7TB15_PLEWA</name>
<dbReference type="AlphaFoldDB" id="A0AAV7TB15"/>